<dbReference type="Pfam" id="PF20416">
    <property type="entry name" value="UTP20"/>
    <property type="match status" value="1"/>
</dbReference>
<dbReference type="Gene3D" id="3.40.250.10">
    <property type="entry name" value="Rhodanese-like domain"/>
    <property type="match status" value="1"/>
</dbReference>
<evidence type="ECO:0000256" key="10">
    <source>
        <dbReference type="RuleBase" id="RU368028"/>
    </source>
</evidence>
<dbReference type="InterPro" id="IPR011989">
    <property type="entry name" value="ARM-like"/>
</dbReference>
<evidence type="ECO:0000256" key="11">
    <source>
        <dbReference type="SAM" id="MobiDB-lite"/>
    </source>
</evidence>
<name>A0A0G4NAJ6_VERLO</name>
<dbReference type="PRINTS" id="PR00716">
    <property type="entry name" value="MPIPHPHTASE"/>
</dbReference>
<dbReference type="InterPro" id="IPR046523">
    <property type="entry name" value="UTP20_dom"/>
</dbReference>
<dbReference type="GO" id="GO:0004725">
    <property type="term" value="F:protein tyrosine phosphatase activity"/>
    <property type="evidence" value="ECO:0007669"/>
    <property type="project" value="UniProtKB-UniRule"/>
</dbReference>
<evidence type="ECO:0000313" key="13">
    <source>
        <dbReference type="EMBL" id="CRK43330.1"/>
    </source>
</evidence>
<dbReference type="AlphaFoldDB" id="A0A0G4NAJ6"/>
<dbReference type="InterPro" id="IPR016159">
    <property type="entry name" value="Cullin_repeat-like_dom_sf"/>
</dbReference>
<dbReference type="InterPro" id="IPR052575">
    <property type="entry name" value="SSU_processome_comp_20"/>
</dbReference>
<evidence type="ECO:0000259" key="12">
    <source>
        <dbReference type="PROSITE" id="PS50206"/>
    </source>
</evidence>
<comment type="function">
    <text evidence="10">Tyrosine protein phosphatase which functions as a dosage-dependent inducer of mitotic progression.</text>
</comment>
<feature type="domain" description="Rhodanese" evidence="12">
    <location>
        <begin position="258"/>
        <end position="362"/>
    </location>
</feature>
<feature type="non-terminal residue" evidence="13">
    <location>
        <position position="722"/>
    </location>
</feature>
<dbReference type="GO" id="GO:0051301">
    <property type="term" value="P:cell division"/>
    <property type="evidence" value="ECO:0007669"/>
    <property type="project" value="UniProtKB-UniRule"/>
</dbReference>
<organism evidence="13 14">
    <name type="scientific">Verticillium longisporum</name>
    <name type="common">Verticillium dahliae var. longisporum</name>
    <dbReference type="NCBI Taxonomy" id="100787"/>
    <lineage>
        <taxon>Eukaryota</taxon>
        <taxon>Fungi</taxon>
        <taxon>Dikarya</taxon>
        <taxon>Ascomycota</taxon>
        <taxon>Pezizomycotina</taxon>
        <taxon>Sordariomycetes</taxon>
        <taxon>Hypocreomycetidae</taxon>
        <taxon>Glomerellales</taxon>
        <taxon>Plectosphaerellaceae</taxon>
        <taxon>Verticillium</taxon>
    </lineage>
</organism>
<proteinExistence type="inferred from homology"/>
<evidence type="ECO:0000256" key="2">
    <source>
        <dbReference type="ARBA" id="ARBA00013064"/>
    </source>
</evidence>
<evidence type="ECO:0000256" key="4">
    <source>
        <dbReference type="ARBA" id="ARBA00022776"/>
    </source>
</evidence>
<comment type="catalytic activity">
    <reaction evidence="8 10">
        <text>O-phospho-L-tyrosyl-[protein] + H2O = L-tyrosyl-[protein] + phosphate</text>
        <dbReference type="Rhea" id="RHEA:10684"/>
        <dbReference type="Rhea" id="RHEA-COMP:10136"/>
        <dbReference type="Rhea" id="RHEA-COMP:20101"/>
        <dbReference type="ChEBI" id="CHEBI:15377"/>
        <dbReference type="ChEBI" id="CHEBI:43474"/>
        <dbReference type="ChEBI" id="CHEBI:46858"/>
        <dbReference type="ChEBI" id="CHEBI:61978"/>
        <dbReference type="EC" id="3.1.3.48"/>
    </reaction>
</comment>
<reference evidence="14" key="1">
    <citation type="submission" date="2015-05" db="EMBL/GenBank/DDBJ databases">
        <authorList>
            <person name="Fogelqvist Johan"/>
        </authorList>
    </citation>
    <scope>NUCLEOTIDE SEQUENCE [LARGE SCALE GENOMIC DNA]</scope>
</reference>
<evidence type="ECO:0000256" key="5">
    <source>
        <dbReference type="ARBA" id="ARBA00022801"/>
    </source>
</evidence>
<dbReference type="Gene3D" id="1.25.10.10">
    <property type="entry name" value="Leucine-rich Repeat Variant"/>
    <property type="match status" value="1"/>
</dbReference>
<keyword evidence="7 10" id="KW-0131">Cell cycle</keyword>
<dbReference type="SUPFAM" id="SSF74788">
    <property type="entry name" value="Cullin repeat-like"/>
    <property type="match status" value="1"/>
</dbReference>
<evidence type="ECO:0000256" key="9">
    <source>
        <dbReference type="ARBA" id="ARBA00067190"/>
    </source>
</evidence>
<dbReference type="PANTHER" id="PTHR17695:SF11">
    <property type="entry name" value="SMALL SUBUNIT PROCESSOME COMPONENT 20 HOMOLOG"/>
    <property type="match status" value="1"/>
</dbReference>
<comment type="similarity">
    <text evidence="1 10">Belongs to the MPI phosphatase family.</text>
</comment>
<dbReference type="Proteomes" id="UP000045706">
    <property type="component" value="Unassembled WGS sequence"/>
</dbReference>
<evidence type="ECO:0000256" key="1">
    <source>
        <dbReference type="ARBA" id="ARBA00011065"/>
    </source>
</evidence>
<dbReference type="CDD" id="cd01530">
    <property type="entry name" value="Cdc25"/>
    <property type="match status" value="1"/>
</dbReference>
<sequence length="722" mass="81545">MDISPLPHKAPFCSQIEVTSPTPLSTPTGNDTDDEMMLDSPAPITRQVLLEPPKPMAMGMGIGQERRKVAPRRPSLTRMKGFSTCGVTGRANTLTDNQLPTFRFGAGESRLNHMSSALSLGECFESASPPQERRPQTANSPTAAVPGALRSRAQFAGMGSRNGPCGSGHSRRPSNPFMRPRKQFRRSLSMFEHPADIMKSKAEDSSSTVTTELQSVSDVESVPEAVLPHYAAEDPSDAIPRISKETMVDVLDGKYSEHYDQKMIIDCRFEYEYDGGHIDGAVNYNSKDLLASHLFKTPMKGRSLLIFHCEYSAHRAPLMARHVRSEDRLANVEHYPRLTYPDVYILEGGYSGFFDSHRARCYPPNYVEINTATMPAVSSGRITKARKGKNLTPHQKNHRWESFSTKIGKLHGLDPLRKVRRHDLETEDLESTTSYFRTGIERWNELNIAKDFISFKRETLSLTETLASILHHEDRIFASLSHYISNQEKESLEPLLDLLTAFAHDLGTRFEKYYARSLDLIDLTNNFLPSLIKYLHQKDDSEVSYRVPVGIIIVKLMKLLSQQQMSQRLAGVLTDICHILRSKNWESRDLARDTLVEIASILGAPYFGFILKELRGALKRGYQLHVLSYTMHSMLLKVIPEFEQGDIDYCLPSIVTVIIDDIFGVTGQEKDAEGYISQLKETLKEAMLDIHNKNCSTLAFEQLYRASYKIVLNKKGDLLYDR</sequence>
<evidence type="ECO:0000256" key="7">
    <source>
        <dbReference type="ARBA" id="ARBA00023306"/>
    </source>
</evidence>
<dbReference type="InterPro" id="IPR001763">
    <property type="entry name" value="Rhodanese-like_dom"/>
</dbReference>
<dbReference type="SUPFAM" id="SSF52821">
    <property type="entry name" value="Rhodanese/Cell cycle control phosphatase"/>
    <property type="match status" value="1"/>
</dbReference>
<gene>
    <name evidence="13" type="ORF">BN1723_016161</name>
</gene>
<dbReference type="GO" id="GO:0032040">
    <property type="term" value="C:small-subunit processome"/>
    <property type="evidence" value="ECO:0007669"/>
    <property type="project" value="TreeGrafter"/>
</dbReference>
<dbReference type="GO" id="GO:1902751">
    <property type="term" value="P:positive regulation of cell cycle G2/M phase transition"/>
    <property type="evidence" value="ECO:0007669"/>
    <property type="project" value="InterPro"/>
</dbReference>
<dbReference type="PANTHER" id="PTHR17695">
    <property type="entry name" value="SMALL SUBUNIT PROCESSOME COMPONENT 20 HOMOLOG"/>
    <property type="match status" value="1"/>
</dbReference>
<feature type="region of interest" description="Disordered" evidence="11">
    <location>
        <begin position="1"/>
        <end position="32"/>
    </location>
</feature>
<dbReference type="FunFam" id="3.40.250.10:FF:000021">
    <property type="entry name" value="M-phase inducer phosphatase cdc-25.2"/>
    <property type="match status" value="1"/>
</dbReference>
<evidence type="ECO:0000256" key="8">
    <source>
        <dbReference type="ARBA" id="ARBA00051722"/>
    </source>
</evidence>
<dbReference type="GO" id="GO:0030686">
    <property type="term" value="C:90S preribosome"/>
    <property type="evidence" value="ECO:0007669"/>
    <property type="project" value="TreeGrafter"/>
</dbReference>
<keyword evidence="6 10" id="KW-0904">Protein phosphatase</keyword>
<dbReference type="SUPFAM" id="SSF48371">
    <property type="entry name" value="ARM repeat"/>
    <property type="match status" value="1"/>
</dbReference>
<keyword evidence="5 10" id="KW-0378">Hydrolase</keyword>
<feature type="region of interest" description="Disordered" evidence="11">
    <location>
        <begin position="124"/>
        <end position="179"/>
    </location>
</feature>
<dbReference type="Pfam" id="PF00581">
    <property type="entry name" value="Rhodanese"/>
    <property type="match status" value="1"/>
</dbReference>
<feature type="compositionally biased region" description="Polar residues" evidence="11">
    <location>
        <begin position="16"/>
        <end position="30"/>
    </location>
</feature>
<evidence type="ECO:0000256" key="3">
    <source>
        <dbReference type="ARBA" id="ARBA00022618"/>
    </source>
</evidence>
<keyword evidence="4 10" id="KW-0498">Mitosis</keyword>
<dbReference type="Gene3D" id="1.20.1310.10">
    <property type="entry name" value="Cullin Repeats"/>
    <property type="match status" value="1"/>
</dbReference>
<dbReference type="PROSITE" id="PS50206">
    <property type="entry name" value="RHODANESE_3"/>
    <property type="match status" value="1"/>
</dbReference>
<protein>
    <recommendedName>
        <fullName evidence="9 10">M-phase inducer phosphatase</fullName>
        <ecNumber evidence="2 10">3.1.3.48</ecNumber>
    </recommendedName>
</protein>
<evidence type="ECO:0000313" key="14">
    <source>
        <dbReference type="Proteomes" id="UP000045706"/>
    </source>
</evidence>
<dbReference type="InterPro" id="IPR036873">
    <property type="entry name" value="Rhodanese-like_dom_sf"/>
</dbReference>
<evidence type="ECO:0000256" key="6">
    <source>
        <dbReference type="ARBA" id="ARBA00022912"/>
    </source>
</evidence>
<dbReference type="InterPro" id="IPR016024">
    <property type="entry name" value="ARM-type_fold"/>
</dbReference>
<keyword evidence="3 10" id="KW-0132">Cell division</keyword>
<dbReference type="InterPro" id="IPR000751">
    <property type="entry name" value="MPI_Phosphatase"/>
</dbReference>
<dbReference type="EC" id="3.1.3.48" evidence="2 10"/>
<accession>A0A0G4NAJ6</accession>
<dbReference type="SMART" id="SM00450">
    <property type="entry name" value="RHOD"/>
    <property type="match status" value="1"/>
</dbReference>
<dbReference type="EMBL" id="CVQI01033218">
    <property type="protein sequence ID" value="CRK43330.1"/>
    <property type="molecule type" value="Genomic_DNA"/>
</dbReference>